<protein>
    <submittedName>
        <fullName evidence="1">Uncharacterized protein</fullName>
    </submittedName>
</protein>
<organism evidence="1 2">
    <name type="scientific">Brassica carinata</name>
    <name type="common">Ethiopian mustard</name>
    <name type="synonym">Abyssinian cabbage</name>
    <dbReference type="NCBI Taxonomy" id="52824"/>
    <lineage>
        <taxon>Eukaryota</taxon>
        <taxon>Viridiplantae</taxon>
        <taxon>Streptophyta</taxon>
        <taxon>Embryophyta</taxon>
        <taxon>Tracheophyta</taxon>
        <taxon>Spermatophyta</taxon>
        <taxon>Magnoliopsida</taxon>
        <taxon>eudicotyledons</taxon>
        <taxon>Gunneridae</taxon>
        <taxon>Pentapetalae</taxon>
        <taxon>rosids</taxon>
        <taxon>malvids</taxon>
        <taxon>Brassicales</taxon>
        <taxon>Brassicaceae</taxon>
        <taxon>Brassiceae</taxon>
        <taxon>Brassica</taxon>
    </lineage>
</organism>
<evidence type="ECO:0000313" key="2">
    <source>
        <dbReference type="Proteomes" id="UP000886595"/>
    </source>
</evidence>
<evidence type="ECO:0000313" key="1">
    <source>
        <dbReference type="EMBL" id="KAG2291125.1"/>
    </source>
</evidence>
<gene>
    <name evidence="1" type="ORF">Bca52824_037794</name>
</gene>
<sequence length="76" mass="8550">MNFKAENSSLRWMSFSEMVNGCEGTESSNAATLKLPNLLAGRNKRLYCEKERLSGDQFEELKAFIDIGDILNACEL</sequence>
<proteinExistence type="predicted"/>
<dbReference type="EMBL" id="JAAMPC010000009">
    <property type="protein sequence ID" value="KAG2291125.1"/>
    <property type="molecule type" value="Genomic_DNA"/>
</dbReference>
<dbReference type="AlphaFoldDB" id="A0A8X7RN18"/>
<accession>A0A8X7RN18</accession>
<comment type="caution">
    <text evidence="1">The sequence shown here is derived from an EMBL/GenBank/DDBJ whole genome shotgun (WGS) entry which is preliminary data.</text>
</comment>
<keyword evidence="2" id="KW-1185">Reference proteome</keyword>
<dbReference type="Proteomes" id="UP000886595">
    <property type="component" value="Unassembled WGS sequence"/>
</dbReference>
<reference evidence="1 2" key="1">
    <citation type="submission" date="2020-02" db="EMBL/GenBank/DDBJ databases">
        <authorList>
            <person name="Ma Q."/>
            <person name="Huang Y."/>
            <person name="Song X."/>
            <person name="Pei D."/>
        </authorList>
    </citation>
    <scope>NUCLEOTIDE SEQUENCE [LARGE SCALE GENOMIC DNA]</scope>
    <source>
        <strain evidence="1">Sxm20200214</strain>
        <tissue evidence="1">Leaf</tissue>
    </source>
</reference>
<name>A0A8X7RN18_BRACI</name>